<proteinExistence type="predicted"/>
<dbReference type="Proteomes" id="UP000663836">
    <property type="component" value="Unassembled WGS sequence"/>
</dbReference>
<dbReference type="InterPro" id="IPR002172">
    <property type="entry name" value="LDrepeatLR_classA_rpt"/>
</dbReference>
<reference evidence="3" key="1">
    <citation type="submission" date="2021-02" db="EMBL/GenBank/DDBJ databases">
        <authorList>
            <person name="Nowell W R."/>
        </authorList>
    </citation>
    <scope>NUCLEOTIDE SEQUENCE</scope>
</reference>
<gene>
    <name evidence="3" type="ORF">JBS370_LOCUS42656</name>
</gene>
<evidence type="ECO:0000313" key="4">
    <source>
        <dbReference type="Proteomes" id="UP000663836"/>
    </source>
</evidence>
<evidence type="ECO:0000313" key="3">
    <source>
        <dbReference type="EMBL" id="CAF4374859.1"/>
    </source>
</evidence>
<keyword evidence="1" id="KW-1015">Disulfide bond</keyword>
<dbReference type="CDD" id="cd00112">
    <property type="entry name" value="LDLa"/>
    <property type="match status" value="1"/>
</dbReference>
<dbReference type="EMBL" id="CAJOBD010058495">
    <property type="protein sequence ID" value="CAF4374859.1"/>
    <property type="molecule type" value="Genomic_DNA"/>
</dbReference>
<dbReference type="PROSITE" id="PS50068">
    <property type="entry name" value="LDLRA_2"/>
    <property type="match status" value="1"/>
</dbReference>
<dbReference type="Pfam" id="PF00057">
    <property type="entry name" value="Ldl_recept_a"/>
    <property type="match status" value="1"/>
</dbReference>
<protein>
    <submittedName>
        <fullName evidence="3">Uncharacterized protein</fullName>
    </submittedName>
</protein>
<dbReference type="InterPro" id="IPR023415">
    <property type="entry name" value="LDLR_class-A_CS"/>
</dbReference>
<comment type="caution">
    <text evidence="2">Lacks conserved residue(s) required for the propagation of feature annotation.</text>
</comment>
<dbReference type="Gene3D" id="4.10.400.10">
    <property type="entry name" value="Low-density Lipoprotein Receptor"/>
    <property type="match status" value="1"/>
</dbReference>
<dbReference type="InterPro" id="IPR036055">
    <property type="entry name" value="LDL_receptor-like_sf"/>
</dbReference>
<comment type="caution">
    <text evidence="3">The sequence shown here is derived from an EMBL/GenBank/DDBJ whole genome shotgun (WGS) entry which is preliminary data.</text>
</comment>
<dbReference type="PROSITE" id="PS01209">
    <property type="entry name" value="LDLRA_1"/>
    <property type="match status" value="1"/>
</dbReference>
<accession>A0A820MMJ1</accession>
<feature type="non-terminal residue" evidence="3">
    <location>
        <position position="1"/>
    </location>
</feature>
<sequence>MRCVTPGVGRSCIPKSSMCDGIRDCADGSDEDPNYC</sequence>
<dbReference type="SMART" id="SM00192">
    <property type="entry name" value="LDLa"/>
    <property type="match status" value="1"/>
</dbReference>
<evidence type="ECO:0000256" key="2">
    <source>
        <dbReference type="PROSITE-ProRule" id="PRU00124"/>
    </source>
</evidence>
<evidence type="ECO:0000256" key="1">
    <source>
        <dbReference type="ARBA" id="ARBA00023157"/>
    </source>
</evidence>
<name>A0A820MMJ1_9BILA</name>
<dbReference type="SUPFAM" id="SSF57424">
    <property type="entry name" value="LDL receptor-like module"/>
    <property type="match status" value="1"/>
</dbReference>
<dbReference type="AlphaFoldDB" id="A0A820MMJ1"/>
<organism evidence="3 4">
    <name type="scientific">Rotaria sordida</name>
    <dbReference type="NCBI Taxonomy" id="392033"/>
    <lineage>
        <taxon>Eukaryota</taxon>
        <taxon>Metazoa</taxon>
        <taxon>Spiralia</taxon>
        <taxon>Gnathifera</taxon>
        <taxon>Rotifera</taxon>
        <taxon>Eurotatoria</taxon>
        <taxon>Bdelloidea</taxon>
        <taxon>Philodinida</taxon>
        <taxon>Philodinidae</taxon>
        <taxon>Rotaria</taxon>
    </lineage>
</organism>